<dbReference type="SMART" id="SM00052">
    <property type="entry name" value="EAL"/>
    <property type="match status" value="1"/>
</dbReference>
<dbReference type="InterPro" id="IPR000700">
    <property type="entry name" value="PAS-assoc_C"/>
</dbReference>
<dbReference type="PROSITE" id="PS50113">
    <property type="entry name" value="PAC"/>
    <property type="match status" value="1"/>
</dbReference>
<dbReference type="NCBIfam" id="TIGR00254">
    <property type="entry name" value="GGDEF"/>
    <property type="match status" value="1"/>
</dbReference>
<dbReference type="SUPFAM" id="SSF141868">
    <property type="entry name" value="EAL domain-like"/>
    <property type="match status" value="1"/>
</dbReference>
<dbReference type="CDD" id="cd01949">
    <property type="entry name" value="GGDEF"/>
    <property type="match status" value="1"/>
</dbReference>
<evidence type="ECO:0000259" key="1">
    <source>
        <dbReference type="PROSITE" id="PS50113"/>
    </source>
</evidence>
<feature type="domain" description="GGDEF" evidence="3">
    <location>
        <begin position="157"/>
        <end position="290"/>
    </location>
</feature>
<dbReference type="InterPro" id="IPR000160">
    <property type="entry name" value="GGDEF_dom"/>
</dbReference>
<dbReference type="PANTHER" id="PTHR44757:SF2">
    <property type="entry name" value="BIOFILM ARCHITECTURE MAINTENANCE PROTEIN MBAA"/>
    <property type="match status" value="1"/>
</dbReference>
<dbReference type="PROSITE" id="PS50887">
    <property type="entry name" value="GGDEF"/>
    <property type="match status" value="1"/>
</dbReference>
<keyword evidence="5" id="KW-1185">Reference proteome</keyword>
<dbReference type="Pfam" id="PF00990">
    <property type="entry name" value="GGDEF"/>
    <property type="match status" value="1"/>
</dbReference>
<dbReference type="PANTHER" id="PTHR44757">
    <property type="entry name" value="DIGUANYLATE CYCLASE DGCP"/>
    <property type="match status" value="1"/>
</dbReference>
<evidence type="ECO:0000313" key="4">
    <source>
        <dbReference type="EMBL" id="MBT2133506.1"/>
    </source>
</evidence>
<feature type="domain" description="EAL" evidence="2">
    <location>
        <begin position="299"/>
        <end position="550"/>
    </location>
</feature>
<evidence type="ECO:0000313" key="5">
    <source>
        <dbReference type="Proteomes" id="UP000811255"/>
    </source>
</evidence>
<dbReference type="InterPro" id="IPR029787">
    <property type="entry name" value="Nucleotide_cyclase"/>
</dbReference>
<gene>
    <name evidence="4" type="ORF">KK137_04080</name>
</gene>
<dbReference type="SUPFAM" id="SSF55073">
    <property type="entry name" value="Nucleotide cyclase"/>
    <property type="match status" value="1"/>
</dbReference>
<dbReference type="InterPro" id="IPR035965">
    <property type="entry name" value="PAS-like_dom_sf"/>
</dbReference>
<evidence type="ECO:0000259" key="3">
    <source>
        <dbReference type="PROSITE" id="PS50887"/>
    </source>
</evidence>
<dbReference type="SMART" id="SM00267">
    <property type="entry name" value="GGDEF"/>
    <property type="match status" value="1"/>
</dbReference>
<evidence type="ECO:0000259" key="2">
    <source>
        <dbReference type="PROSITE" id="PS50883"/>
    </source>
</evidence>
<dbReference type="Pfam" id="PF00563">
    <property type="entry name" value="EAL"/>
    <property type="match status" value="1"/>
</dbReference>
<dbReference type="Gene3D" id="3.30.450.20">
    <property type="entry name" value="PAS domain"/>
    <property type="match status" value="1"/>
</dbReference>
<feature type="domain" description="PAC" evidence="1">
    <location>
        <begin position="74"/>
        <end position="125"/>
    </location>
</feature>
<comment type="caution">
    <text evidence="4">The sequence shown here is derived from an EMBL/GenBank/DDBJ whole genome shotgun (WGS) entry which is preliminary data.</text>
</comment>
<organism evidence="4 5">
    <name type="scientific">Croceibacterium selenioxidans</name>
    <dbReference type="NCBI Taxonomy" id="2838833"/>
    <lineage>
        <taxon>Bacteria</taxon>
        <taxon>Pseudomonadati</taxon>
        <taxon>Pseudomonadota</taxon>
        <taxon>Alphaproteobacteria</taxon>
        <taxon>Sphingomonadales</taxon>
        <taxon>Erythrobacteraceae</taxon>
        <taxon>Croceibacterium</taxon>
    </lineage>
</organism>
<dbReference type="SUPFAM" id="SSF141371">
    <property type="entry name" value="PilZ domain-like"/>
    <property type="match status" value="1"/>
</dbReference>
<accession>A0ABS5W171</accession>
<name>A0ABS5W171_9SPHN</name>
<dbReference type="InterPro" id="IPR052155">
    <property type="entry name" value="Biofilm_reg_signaling"/>
</dbReference>
<dbReference type="Proteomes" id="UP000811255">
    <property type="component" value="Unassembled WGS sequence"/>
</dbReference>
<dbReference type="Gene3D" id="3.30.70.270">
    <property type="match status" value="1"/>
</dbReference>
<dbReference type="SUPFAM" id="SSF55785">
    <property type="entry name" value="PYP-like sensor domain (PAS domain)"/>
    <property type="match status" value="1"/>
</dbReference>
<dbReference type="CDD" id="cd01948">
    <property type="entry name" value="EAL"/>
    <property type="match status" value="1"/>
</dbReference>
<reference evidence="4 5" key="1">
    <citation type="submission" date="2021-05" db="EMBL/GenBank/DDBJ databases">
        <title>Croceibacterium sp. LX-88 genome sequence.</title>
        <authorList>
            <person name="Luo X."/>
        </authorList>
    </citation>
    <scope>NUCLEOTIDE SEQUENCE [LARGE SCALE GENOMIC DNA]</scope>
    <source>
        <strain evidence="4 5">LX-88</strain>
    </source>
</reference>
<dbReference type="Gene3D" id="3.20.20.450">
    <property type="entry name" value="EAL domain"/>
    <property type="match status" value="1"/>
</dbReference>
<dbReference type="EMBL" id="JAHFVK010000001">
    <property type="protein sequence ID" value="MBT2133506.1"/>
    <property type="molecule type" value="Genomic_DNA"/>
</dbReference>
<sequence>MLDAFEEAEIGWFWATDSDNRLIYLSASALRKFGDQGQIIGKPLASLAEAVTADGEERSERPLSYLLGARSTINAVTVKIEVPEGPLFWSLSGKAQFDEAGRFLGYRGSARDVSSLREQQRDASRLAQFDSLTGLANRHRMITRLATMLTAFKAAKRSCALLMMDLDRFKQVNDTLGHPAGDELLKQVAQRLQRIVGAPAEIGRLGGDEFQVIIPDIDDRGQLGDMAQRIIQMVSQPYSLEGRRAIIGTSLGIAIAPYDGIEPEELIKSADLALYAAKGGGRGQYRFYSNDLKDSAHQRRETEEDLRDALARGELELHYQPVVRTSDNIVTGFEALMRWNHPERGAISPGEFIPIAEESNLIVVLGEWAIRQACADAAQWPGDLRVAVNVSAHQFTTESLPTTITSALASSGLKPEQLELEITETVFMGDVEAVEQMFKRLKKIGVKLSLDDFGTGYSSLGYLRKAPFDKIKIDQSFVRGCTEKDNTNFAIITAIVSLATALKMETTAEGVEAMDELGLIRTLSATNVQGFIYSRAVPQAQVVEKLATGDLTYKPMGPAKHRADRRTLFRMVGIIHEDHRYDAMLRNISRTGAMIEGLLDVPVGTDLVLDLGEGQLVVATVRRSQDATQGLEFETPLISDGADGLCTRHRVSPYALAAAGMPLRALPPGSYGMPGMSLAEGSRPRFMQVDLSALSSRAA</sequence>
<dbReference type="InterPro" id="IPR043128">
    <property type="entry name" value="Rev_trsase/Diguanyl_cyclase"/>
</dbReference>
<dbReference type="InterPro" id="IPR035919">
    <property type="entry name" value="EAL_sf"/>
</dbReference>
<proteinExistence type="predicted"/>
<dbReference type="InterPro" id="IPR001633">
    <property type="entry name" value="EAL_dom"/>
</dbReference>
<protein>
    <submittedName>
        <fullName evidence="4">EAL domain-containing protein</fullName>
    </submittedName>
</protein>
<dbReference type="PROSITE" id="PS50883">
    <property type="entry name" value="EAL"/>
    <property type="match status" value="1"/>
</dbReference>